<evidence type="ECO:0000256" key="7">
    <source>
        <dbReference type="ARBA" id="ARBA00023053"/>
    </source>
</evidence>
<dbReference type="Gene3D" id="1.10.287.770">
    <property type="entry name" value="YojJ-like"/>
    <property type="match status" value="1"/>
</dbReference>
<evidence type="ECO:0000313" key="14">
    <source>
        <dbReference type="EMBL" id="SSX04706.1"/>
    </source>
</evidence>
<sequence>MLDPDYPNFRKKSFCSDTSKKSRNKEPKKVRFTRVLGAAIRKFIIKAYHKTCFSIKKVFAEFCIFSSIHGIRHFYHSVWYQKLFFAISFCISIAACALIVRLIRFEWLDKPVILSYAVQPIPVSEIPFPAITVCPQVRASHRRFNCARDMSKFVSSLIVDQDLNEKYTTILRSFCERIAYTRGGAGGRGWINPIDVPLKKSFSHHLTEIALTEQELIDDCENNLSGNQNKTCKWSRIMNSDGVCYTFNTIDSKEMFNDGVAYQYESHGIKTMEKGTVNPEIQSNIYPYRSKGAGRNVKIRLKFDPKDLANVCIYDSHRGFNIYIHSPFDYPFSVYNMHRVSTNMKVNFEITPKMTITDDQLRATTASKRKCYFNNEVGLDFFQHYTQNNCELECYSKESLATCYCTEFWIPACNGTISNAYCWLQSAKVRMTDDQIRLSLDEHSICGCYPSCNSVEYEIDQIAISDNISKWYPDNEDGLEFTELTFQFKTFTFNMVKREELFTDLDFISNIGGLLSLFIGTSFLSLIELGFFFILRFIRHLQSDPVHINIELY</sequence>
<evidence type="ECO:0000313" key="15">
    <source>
        <dbReference type="EMBL" id="SSX25069.1"/>
    </source>
</evidence>
<dbReference type="OMA" id="DEYPQVS"/>
<evidence type="ECO:0000256" key="5">
    <source>
        <dbReference type="ARBA" id="ARBA00022692"/>
    </source>
</evidence>
<evidence type="ECO:0000256" key="11">
    <source>
        <dbReference type="ARBA" id="ARBA00023303"/>
    </source>
</evidence>
<dbReference type="InterPro" id="IPR001873">
    <property type="entry name" value="ENaC"/>
</dbReference>
<dbReference type="PANTHER" id="PTHR11690">
    <property type="entry name" value="AMILORIDE-SENSITIVE SODIUM CHANNEL-RELATED"/>
    <property type="match status" value="1"/>
</dbReference>
<keyword evidence="3 12" id="KW-0813">Transport</keyword>
<dbReference type="Pfam" id="PF00858">
    <property type="entry name" value="ASC"/>
    <property type="match status" value="1"/>
</dbReference>
<comment type="subcellular location">
    <subcellularLocation>
        <location evidence="1">Membrane</location>
        <topology evidence="1">Multi-pass membrane protein</topology>
    </subcellularLocation>
</comment>
<evidence type="ECO:0000256" key="13">
    <source>
        <dbReference type="SAM" id="Phobius"/>
    </source>
</evidence>
<name>A0A336KIF1_CULSO</name>
<comment type="similarity">
    <text evidence="2 12">Belongs to the amiloride-sensitive sodium channel (TC 1.A.6) family.</text>
</comment>
<dbReference type="GO" id="GO:0005886">
    <property type="term" value="C:plasma membrane"/>
    <property type="evidence" value="ECO:0007669"/>
    <property type="project" value="TreeGrafter"/>
</dbReference>
<evidence type="ECO:0000256" key="12">
    <source>
        <dbReference type="RuleBase" id="RU000679"/>
    </source>
</evidence>
<keyword evidence="10 12" id="KW-0739">Sodium transport</keyword>
<keyword evidence="8 12" id="KW-0406">Ion transport</keyword>
<reference evidence="14" key="1">
    <citation type="submission" date="2018-04" db="EMBL/GenBank/DDBJ databases">
        <authorList>
            <person name="Go L.Y."/>
            <person name="Mitchell J.A."/>
        </authorList>
    </citation>
    <scope>NUCLEOTIDE SEQUENCE</scope>
    <source>
        <tissue evidence="14">Whole organism</tissue>
    </source>
</reference>
<keyword evidence="9 13" id="KW-0472">Membrane</keyword>
<protein>
    <submittedName>
        <fullName evidence="14">CSON011900 protein</fullName>
    </submittedName>
</protein>
<accession>A0A336KIF1</accession>
<feature type="transmembrane region" description="Helical" evidence="13">
    <location>
        <begin position="511"/>
        <end position="535"/>
    </location>
</feature>
<proteinExistence type="inferred from homology"/>
<dbReference type="PANTHER" id="PTHR11690:SF288">
    <property type="entry name" value="AMILORIDE-SENSITIVE NA+ CHANNEL-RELATED"/>
    <property type="match status" value="1"/>
</dbReference>
<evidence type="ECO:0000256" key="1">
    <source>
        <dbReference type="ARBA" id="ARBA00004141"/>
    </source>
</evidence>
<keyword evidence="4 12" id="KW-0894">Sodium channel</keyword>
<evidence type="ECO:0000256" key="2">
    <source>
        <dbReference type="ARBA" id="ARBA00007193"/>
    </source>
</evidence>
<reference evidence="15" key="2">
    <citation type="submission" date="2018-07" db="EMBL/GenBank/DDBJ databases">
        <authorList>
            <person name="Quirk P.G."/>
            <person name="Krulwich T.A."/>
        </authorList>
    </citation>
    <scope>NUCLEOTIDE SEQUENCE</scope>
</reference>
<gene>
    <name evidence="14" type="primary">CSON011900</name>
</gene>
<dbReference type="VEuPathDB" id="VectorBase:CSON011900"/>
<organism evidence="14">
    <name type="scientific">Culicoides sonorensis</name>
    <name type="common">Biting midge</name>
    <dbReference type="NCBI Taxonomy" id="179676"/>
    <lineage>
        <taxon>Eukaryota</taxon>
        <taxon>Metazoa</taxon>
        <taxon>Ecdysozoa</taxon>
        <taxon>Arthropoda</taxon>
        <taxon>Hexapoda</taxon>
        <taxon>Insecta</taxon>
        <taxon>Pterygota</taxon>
        <taxon>Neoptera</taxon>
        <taxon>Endopterygota</taxon>
        <taxon>Diptera</taxon>
        <taxon>Nematocera</taxon>
        <taxon>Chironomoidea</taxon>
        <taxon>Ceratopogonidae</taxon>
        <taxon>Ceratopogoninae</taxon>
        <taxon>Culicoides</taxon>
        <taxon>Monoculicoides</taxon>
    </lineage>
</organism>
<keyword evidence="7" id="KW-0915">Sodium</keyword>
<dbReference type="EMBL" id="UFQT01000538">
    <property type="protein sequence ID" value="SSX25069.1"/>
    <property type="molecule type" value="Genomic_DNA"/>
</dbReference>
<dbReference type="AlphaFoldDB" id="A0A336KIF1"/>
<dbReference type="PRINTS" id="PR01078">
    <property type="entry name" value="AMINACHANNEL"/>
</dbReference>
<evidence type="ECO:0000256" key="3">
    <source>
        <dbReference type="ARBA" id="ARBA00022448"/>
    </source>
</evidence>
<dbReference type="Gene3D" id="2.60.470.10">
    <property type="entry name" value="Acid-sensing ion channels like domains"/>
    <property type="match status" value="1"/>
</dbReference>
<evidence type="ECO:0000256" key="6">
    <source>
        <dbReference type="ARBA" id="ARBA00022989"/>
    </source>
</evidence>
<evidence type="ECO:0000256" key="4">
    <source>
        <dbReference type="ARBA" id="ARBA00022461"/>
    </source>
</evidence>
<keyword evidence="5 12" id="KW-0812">Transmembrane</keyword>
<evidence type="ECO:0000256" key="10">
    <source>
        <dbReference type="ARBA" id="ARBA00023201"/>
    </source>
</evidence>
<dbReference type="EMBL" id="UFQS01000538">
    <property type="protein sequence ID" value="SSX04706.1"/>
    <property type="molecule type" value="Genomic_DNA"/>
</dbReference>
<keyword evidence="11 12" id="KW-0407">Ion channel</keyword>
<evidence type="ECO:0000256" key="8">
    <source>
        <dbReference type="ARBA" id="ARBA00023065"/>
    </source>
</evidence>
<feature type="transmembrane region" description="Helical" evidence="13">
    <location>
        <begin position="83"/>
        <end position="103"/>
    </location>
</feature>
<dbReference type="GO" id="GO:0015280">
    <property type="term" value="F:ligand-gated sodium channel activity"/>
    <property type="evidence" value="ECO:0007669"/>
    <property type="project" value="TreeGrafter"/>
</dbReference>
<evidence type="ECO:0000256" key="9">
    <source>
        <dbReference type="ARBA" id="ARBA00023136"/>
    </source>
</evidence>
<keyword evidence="6 13" id="KW-1133">Transmembrane helix</keyword>